<dbReference type="Proteomes" id="UP000316079">
    <property type="component" value="Unassembled WGS sequence"/>
</dbReference>
<comment type="function">
    <text evidence="6">DNA-binding transcription regulator that regulates endothelial cell proliferation and G1/S cell-cycle progression. Specifically binds the 5'-[AT]NTNN[GT]GGCA[AGT]-3' core DNA sequence and acts by modulating expression of pRB-E2F cell-cycle target genes.</text>
</comment>
<name>A0A553RD37_9TELE</name>
<dbReference type="Gene3D" id="3.30.420.10">
    <property type="entry name" value="Ribonuclease H-like superfamily/Ribonuclease H"/>
    <property type="match status" value="1"/>
</dbReference>
<keyword evidence="6" id="KW-0805">Transcription regulation</keyword>
<feature type="transmembrane region" description="Helical" evidence="7">
    <location>
        <begin position="712"/>
        <end position="736"/>
    </location>
</feature>
<dbReference type="InterPro" id="IPR013106">
    <property type="entry name" value="Ig_V-set"/>
</dbReference>
<dbReference type="OrthoDB" id="413122at2759"/>
<sequence length="772" mass="88341">MVQRCCAYNCQNIVGTNNLSFHGFPLKDINLLKKWLKHLRWKGWKPNQSSKICSEHFEKKCFIEGSEGQKAKLQSWAVPTIFSFPKLNGIVGVSSTTLQVESTAATPVQPNSQEPGLRSPEMSLLVNTTDNRLNRADADSSSTQHQSELGTVRWSILGDEGLHRSITIPSFFHSGYCFPNYIRWAGDDELNIKPHVAYGVLGQTQPHIIEVKERWQWLGLDVRGPFSPTVNQHTHIMTLMDYHSKWVEAFPVTHNLSQDVAQCLAEVIRQQGFPLAVLSRLPRKTLLEINRELKKQLTLSTNALVVHHRQTGYMDLKTESLLNEYDVFWHLTCTYRALDKLVKEHSDIWDIHLPAAMLRLCCTDHPTTNEKPFTRMCATDPPFSSEPREMPNDLEVSVDIRGFKEYDTLDALHMDRMMADIHLWQEDPERFMKTRSLNSTASRNVFVLVVEGFLIFNHRPLNDLFSKRYFLQIPYEACRERRSSRVYVPPDPPGYFDGYVWPMYLKNRKVMEETLQEMVFLDGTQKQELLVSSVLTDIQEMLLGSALSAGALMEKTMSSISGTLQLLLVTLCLCRFVACSDFINLPVVVWDVGRRDQFEMSPITDLIQMKGGNFSIKCSVPDKSTGFYLETRRQAFREVLYYHFKSQKLTIHPDYKDRISEKIDITTVTVEVSNLQTTDTGAYWCRFTDSDFTCSQKVPGIFLQVHGGTNDLLIPLMVMSVGSVFILLVLLVVWILPKVKSMFRGAGAGEDDQKSNHGVYEVMTVSRRKEYT</sequence>
<dbReference type="AlphaFoldDB" id="A0A553RD37"/>
<dbReference type="GO" id="GO:0008270">
    <property type="term" value="F:zinc ion binding"/>
    <property type="evidence" value="ECO:0007669"/>
    <property type="project" value="UniProtKB-KW"/>
</dbReference>
<evidence type="ECO:0000256" key="5">
    <source>
        <dbReference type="PROSITE-ProRule" id="PRU00309"/>
    </source>
</evidence>
<dbReference type="InterPro" id="IPR013783">
    <property type="entry name" value="Ig-like_fold"/>
</dbReference>
<keyword evidence="6" id="KW-0131">Cell cycle</keyword>
<accession>A0A553RD37</accession>
<evidence type="ECO:0000256" key="3">
    <source>
        <dbReference type="ARBA" id="ARBA00022833"/>
    </source>
</evidence>
<dbReference type="Pfam" id="PF05485">
    <property type="entry name" value="THAP"/>
    <property type="match status" value="1"/>
</dbReference>
<dbReference type="Gene3D" id="6.20.210.20">
    <property type="entry name" value="THAP domain"/>
    <property type="match status" value="1"/>
</dbReference>
<dbReference type="PANTHER" id="PTHR46600:SF7">
    <property type="entry name" value="SI:DKEY-228B2.6-RELATED"/>
    <property type="match status" value="1"/>
</dbReference>
<dbReference type="InterPro" id="IPR006612">
    <property type="entry name" value="THAP_Znf"/>
</dbReference>
<dbReference type="GO" id="GO:0003700">
    <property type="term" value="F:DNA-binding transcription factor activity"/>
    <property type="evidence" value="ECO:0007669"/>
    <property type="project" value="UniProtKB-UniRule"/>
</dbReference>
<dbReference type="InterPro" id="IPR026516">
    <property type="entry name" value="THAP1/10"/>
</dbReference>
<dbReference type="PROSITE" id="PS50950">
    <property type="entry name" value="ZF_THAP"/>
    <property type="match status" value="1"/>
</dbReference>
<protein>
    <recommendedName>
        <fullName evidence="6">THAP domain-containing protein 1</fullName>
    </recommendedName>
</protein>
<dbReference type="SUPFAM" id="SSF57716">
    <property type="entry name" value="Glucocorticoid receptor-like (DNA-binding domain)"/>
    <property type="match status" value="1"/>
</dbReference>
<dbReference type="SMART" id="SM00692">
    <property type="entry name" value="DM3"/>
    <property type="match status" value="1"/>
</dbReference>
<keyword evidence="6" id="KW-0539">Nucleus</keyword>
<keyword evidence="10" id="KW-1185">Reference proteome</keyword>
<dbReference type="GO" id="GO:0000978">
    <property type="term" value="F:RNA polymerase II cis-regulatory region sequence-specific DNA binding"/>
    <property type="evidence" value="ECO:0007669"/>
    <property type="project" value="TreeGrafter"/>
</dbReference>
<dbReference type="Pfam" id="PF07686">
    <property type="entry name" value="V-set"/>
    <property type="match status" value="1"/>
</dbReference>
<dbReference type="SUPFAM" id="SSF53098">
    <property type="entry name" value="Ribonuclease H-like"/>
    <property type="match status" value="1"/>
</dbReference>
<keyword evidence="6" id="KW-0175">Coiled coil</keyword>
<dbReference type="InterPro" id="IPR036397">
    <property type="entry name" value="RNaseH_sf"/>
</dbReference>
<reference evidence="9 10" key="1">
    <citation type="journal article" date="2019" name="Sci. Data">
        <title>Hybrid genome assembly and annotation of Danionella translucida.</title>
        <authorList>
            <person name="Kadobianskyi M."/>
            <person name="Schulze L."/>
            <person name="Schuelke M."/>
            <person name="Judkewitz B."/>
        </authorList>
    </citation>
    <scope>NUCLEOTIDE SEQUENCE [LARGE SCALE GENOMIC DNA]</scope>
    <source>
        <strain evidence="9 10">Bolton</strain>
    </source>
</reference>
<dbReference type="InterPro" id="IPR036179">
    <property type="entry name" value="Ig-like_dom_sf"/>
</dbReference>
<dbReference type="STRING" id="623744.A0A553RD37"/>
<dbReference type="InterPro" id="IPR012337">
    <property type="entry name" value="RNaseH-like_sf"/>
</dbReference>
<comment type="caution">
    <text evidence="9">The sequence shown here is derived from an EMBL/GenBank/DDBJ whole genome shotgun (WGS) entry which is preliminary data.</text>
</comment>
<dbReference type="GO" id="GO:0001935">
    <property type="term" value="P:endothelial cell proliferation"/>
    <property type="evidence" value="ECO:0007669"/>
    <property type="project" value="UniProtKB-UniRule"/>
</dbReference>
<evidence type="ECO:0000256" key="4">
    <source>
        <dbReference type="ARBA" id="ARBA00023125"/>
    </source>
</evidence>
<dbReference type="GO" id="GO:0005654">
    <property type="term" value="C:nucleoplasm"/>
    <property type="evidence" value="ECO:0007669"/>
    <property type="project" value="UniProtKB-SubCell"/>
</dbReference>
<dbReference type="SMART" id="SM00980">
    <property type="entry name" value="THAP"/>
    <property type="match status" value="1"/>
</dbReference>
<dbReference type="Gene3D" id="2.60.40.10">
    <property type="entry name" value="Immunoglobulins"/>
    <property type="match status" value="1"/>
</dbReference>
<comment type="subcellular location">
    <subcellularLocation>
        <location evidence="6">Nucleus</location>
        <location evidence="6">Nucleoplasm</location>
    </subcellularLocation>
</comment>
<keyword evidence="6" id="KW-0804">Transcription</keyword>
<keyword evidence="2 5" id="KW-0863">Zinc-finger</keyword>
<evidence type="ECO:0000256" key="2">
    <source>
        <dbReference type="ARBA" id="ARBA00022771"/>
    </source>
</evidence>
<dbReference type="PANTHER" id="PTHR46600">
    <property type="entry name" value="THAP DOMAIN-CONTAINING"/>
    <property type="match status" value="1"/>
</dbReference>
<evidence type="ECO:0000259" key="8">
    <source>
        <dbReference type="PROSITE" id="PS50950"/>
    </source>
</evidence>
<keyword evidence="7" id="KW-0812">Transmembrane</keyword>
<dbReference type="SUPFAM" id="SSF48726">
    <property type="entry name" value="Immunoglobulin"/>
    <property type="match status" value="1"/>
</dbReference>
<keyword evidence="7" id="KW-1133">Transmembrane helix</keyword>
<evidence type="ECO:0000313" key="10">
    <source>
        <dbReference type="Proteomes" id="UP000316079"/>
    </source>
</evidence>
<gene>
    <name evidence="9" type="ORF">DNTS_020302</name>
</gene>
<dbReference type="EMBL" id="SRMA01024818">
    <property type="protein sequence ID" value="TRZ00105.1"/>
    <property type="molecule type" value="Genomic_DNA"/>
</dbReference>
<dbReference type="GO" id="GO:0006357">
    <property type="term" value="P:regulation of transcription by RNA polymerase II"/>
    <property type="evidence" value="ECO:0007669"/>
    <property type="project" value="TreeGrafter"/>
</dbReference>
<evidence type="ECO:0000256" key="1">
    <source>
        <dbReference type="ARBA" id="ARBA00022723"/>
    </source>
</evidence>
<keyword evidence="7" id="KW-0472">Membrane</keyword>
<dbReference type="InterPro" id="IPR038441">
    <property type="entry name" value="THAP_Znf_sf"/>
</dbReference>
<proteinExistence type="inferred from homology"/>
<evidence type="ECO:0000313" key="9">
    <source>
        <dbReference type="EMBL" id="TRZ00105.1"/>
    </source>
</evidence>
<dbReference type="InterPro" id="IPR027417">
    <property type="entry name" value="P-loop_NTPase"/>
</dbReference>
<evidence type="ECO:0000256" key="6">
    <source>
        <dbReference type="RuleBase" id="RU369073"/>
    </source>
</evidence>
<evidence type="ECO:0000256" key="7">
    <source>
        <dbReference type="SAM" id="Phobius"/>
    </source>
</evidence>
<comment type="similarity">
    <text evidence="6">Belongs to the THAP1 family.</text>
</comment>
<organism evidence="9 10">
    <name type="scientific">Danionella cerebrum</name>
    <dbReference type="NCBI Taxonomy" id="2873325"/>
    <lineage>
        <taxon>Eukaryota</taxon>
        <taxon>Metazoa</taxon>
        <taxon>Chordata</taxon>
        <taxon>Craniata</taxon>
        <taxon>Vertebrata</taxon>
        <taxon>Euteleostomi</taxon>
        <taxon>Actinopterygii</taxon>
        <taxon>Neopterygii</taxon>
        <taxon>Teleostei</taxon>
        <taxon>Ostariophysi</taxon>
        <taxon>Cypriniformes</taxon>
        <taxon>Danionidae</taxon>
        <taxon>Danioninae</taxon>
        <taxon>Danionella</taxon>
    </lineage>
</organism>
<keyword evidence="3" id="KW-0862">Zinc</keyword>
<feature type="domain" description="THAP-type" evidence="8">
    <location>
        <begin position="1"/>
        <end position="82"/>
    </location>
</feature>
<keyword evidence="4 5" id="KW-0238">DNA-binding</keyword>
<dbReference type="Gene3D" id="3.40.50.300">
    <property type="entry name" value="P-loop containing nucleotide triphosphate hydrolases"/>
    <property type="match status" value="1"/>
</dbReference>
<keyword evidence="1" id="KW-0479">Metal-binding</keyword>